<dbReference type="Pfam" id="PF13636">
    <property type="entry name" value="Methyltranf_PUA"/>
    <property type="match status" value="1"/>
</dbReference>
<dbReference type="GO" id="GO:0032259">
    <property type="term" value="P:methylation"/>
    <property type="evidence" value="ECO:0007669"/>
    <property type="project" value="UniProtKB-KW"/>
</dbReference>
<evidence type="ECO:0000313" key="12">
    <source>
        <dbReference type="Proteomes" id="UP001595384"/>
    </source>
</evidence>
<protein>
    <recommendedName>
        <fullName evidence="8">Ribosomal RNA small subunit methyltransferase F</fullName>
        <ecNumber evidence="8">2.1.1.178</ecNumber>
    </recommendedName>
    <alternativeName>
        <fullName evidence="8">16S rRNA m5C1407 methyltransferase</fullName>
    </alternativeName>
    <alternativeName>
        <fullName evidence="8">rRNA (cytosine-C(5)-)-methyltransferase RsmF</fullName>
    </alternativeName>
</protein>
<feature type="binding site" evidence="8 9">
    <location>
        <position position="148"/>
    </location>
    <ligand>
        <name>S-adenosyl-L-methionine</name>
        <dbReference type="ChEBI" id="CHEBI:59789"/>
    </ligand>
</feature>
<keyword evidence="5 8" id="KW-0808">Transferase</keyword>
<feature type="binding site" evidence="8 9">
    <location>
        <begin position="124"/>
        <end position="130"/>
    </location>
    <ligand>
        <name>S-adenosyl-L-methionine</name>
        <dbReference type="ChEBI" id="CHEBI:59789"/>
    </ligand>
</feature>
<evidence type="ECO:0000256" key="6">
    <source>
        <dbReference type="ARBA" id="ARBA00022691"/>
    </source>
</evidence>
<keyword evidence="3 8" id="KW-0698">rRNA processing</keyword>
<dbReference type="NCBIfam" id="NF008898">
    <property type="entry name" value="PRK11933.1"/>
    <property type="match status" value="1"/>
</dbReference>
<comment type="similarity">
    <text evidence="1 8 9">Belongs to the class I-like SAM-binding methyltransferase superfamily. RsmB/NOP family.</text>
</comment>
<dbReference type="InterPro" id="IPR018314">
    <property type="entry name" value="RsmB/NOL1/NOP2-like_CS"/>
</dbReference>
<dbReference type="NCBIfam" id="TIGR00446">
    <property type="entry name" value="nop2p"/>
    <property type="match status" value="1"/>
</dbReference>
<keyword evidence="7 8" id="KW-0694">RNA-binding</keyword>
<comment type="caution">
    <text evidence="11">The sequence shown here is derived from an EMBL/GenBank/DDBJ whole genome shotgun (WGS) entry which is preliminary data.</text>
</comment>
<dbReference type="Pfam" id="PF17125">
    <property type="entry name" value="Methyltr_RsmF_N"/>
    <property type="match status" value="1"/>
</dbReference>
<accession>A0ABV7C9V0</accession>
<dbReference type="InterPro" id="IPR001678">
    <property type="entry name" value="MeTrfase_RsmB-F_NOP2_dom"/>
</dbReference>
<evidence type="ECO:0000313" key="11">
    <source>
        <dbReference type="EMBL" id="MFC3023954.1"/>
    </source>
</evidence>
<dbReference type="InterPro" id="IPR029063">
    <property type="entry name" value="SAM-dependent_MTases_sf"/>
</dbReference>
<dbReference type="Proteomes" id="UP001595384">
    <property type="component" value="Unassembled WGS sequence"/>
</dbReference>
<evidence type="ECO:0000256" key="4">
    <source>
        <dbReference type="ARBA" id="ARBA00022603"/>
    </source>
</evidence>
<evidence type="ECO:0000256" key="7">
    <source>
        <dbReference type="ARBA" id="ARBA00022884"/>
    </source>
</evidence>
<dbReference type="InterPro" id="IPR048457">
    <property type="entry name" value="YebU_pre-PUA_dom"/>
</dbReference>
<dbReference type="PANTHER" id="PTHR22807:SF30">
    <property type="entry name" value="28S RRNA (CYTOSINE(4447)-C(5))-METHYLTRANSFERASE-RELATED"/>
    <property type="match status" value="1"/>
</dbReference>
<dbReference type="RefSeq" id="WP_123016137.1">
    <property type="nucleotide sequence ID" value="NZ_AP024911.1"/>
</dbReference>
<evidence type="ECO:0000256" key="2">
    <source>
        <dbReference type="ARBA" id="ARBA00022490"/>
    </source>
</evidence>
<evidence type="ECO:0000256" key="1">
    <source>
        <dbReference type="ARBA" id="ARBA00007494"/>
    </source>
</evidence>
<dbReference type="PANTHER" id="PTHR22807">
    <property type="entry name" value="NOP2 YEAST -RELATED NOL1/NOP2/FMU SUN DOMAIN-CONTAINING"/>
    <property type="match status" value="1"/>
</dbReference>
<proteinExistence type="inferred from homology"/>
<dbReference type="PRINTS" id="PR02008">
    <property type="entry name" value="RCMTFAMILY"/>
</dbReference>
<evidence type="ECO:0000256" key="3">
    <source>
        <dbReference type="ARBA" id="ARBA00022552"/>
    </source>
</evidence>
<keyword evidence="6 8" id="KW-0949">S-adenosyl-L-methionine</keyword>
<dbReference type="InterPro" id="IPR031341">
    <property type="entry name" value="Methyltr_RsmF_N"/>
</dbReference>
<gene>
    <name evidence="8 11" type="primary">rsmF</name>
    <name evidence="11" type="ORF">ACFODT_08960</name>
</gene>
<dbReference type="EC" id="2.1.1.178" evidence="8"/>
<comment type="subcellular location">
    <subcellularLocation>
        <location evidence="8">Cytoplasm</location>
    </subcellularLocation>
</comment>
<feature type="domain" description="SAM-dependent MTase RsmB/NOP-type" evidence="10">
    <location>
        <begin position="28"/>
        <end position="310"/>
    </location>
</feature>
<dbReference type="InterPro" id="IPR027391">
    <property type="entry name" value="Nol1_Nop2_Fmu_2"/>
</dbReference>
<dbReference type="Gene3D" id="3.40.50.150">
    <property type="entry name" value="Vaccinia Virus protein VP39"/>
    <property type="match status" value="1"/>
</dbReference>
<dbReference type="EMBL" id="JBHRSE010000060">
    <property type="protein sequence ID" value="MFC3023954.1"/>
    <property type="molecule type" value="Genomic_DNA"/>
</dbReference>
<evidence type="ECO:0000256" key="5">
    <source>
        <dbReference type="ARBA" id="ARBA00022679"/>
    </source>
</evidence>
<name>A0ABV7C9V0_9VIBR</name>
<dbReference type="PROSITE" id="PS51686">
    <property type="entry name" value="SAM_MT_RSMB_NOP"/>
    <property type="match status" value="1"/>
</dbReference>
<dbReference type="Pfam" id="PF21150">
    <property type="entry name" value="YebU_pre-PUA_dom"/>
    <property type="match status" value="1"/>
</dbReference>
<reference evidence="12" key="1">
    <citation type="journal article" date="2019" name="Int. J. Syst. Evol. Microbiol.">
        <title>The Global Catalogue of Microorganisms (GCM) 10K type strain sequencing project: providing services to taxonomists for standard genome sequencing and annotation.</title>
        <authorList>
            <consortium name="The Broad Institute Genomics Platform"/>
            <consortium name="The Broad Institute Genome Sequencing Center for Infectious Disease"/>
            <person name="Wu L."/>
            <person name="Ma J."/>
        </authorList>
    </citation>
    <scope>NUCLEOTIDE SEQUENCE [LARGE SCALE GENOMIC DNA]</scope>
    <source>
        <strain evidence="12">KCTC 62784</strain>
    </source>
</reference>
<evidence type="ECO:0000259" key="10">
    <source>
        <dbReference type="PROSITE" id="PS51686"/>
    </source>
</evidence>
<dbReference type="InterPro" id="IPR011023">
    <property type="entry name" value="Nop2p"/>
</dbReference>
<comment type="catalytic activity">
    <reaction evidence="8">
        <text>cytidine(1407) in 16S rRNA + S-adenosyl-L-methionine = 5-methylcytidine(1407) in 16S rRNA + S-adenosyl-L-homocysteine + H(+)</text>
        <dbReference type="Rhea" id="RHEA:42756"/>
        <dbReference type="Rhea" id="RHEA-COMP:10223"/>
        <dbReference type="Rhea" id="RHEA-COMP:10224"/>
        <dbReference type="ChEBI" id="CHEBI:15378"/>
        <dbReference type="ChEBI" id="CHEBI:57856"/>
        <dbReference type="ChEBI" id="CHEBI:59789"/>
        <dbReference type="ChEBI" id="CHEBI:74483"/>
        <dbReference type="ChEBI" id="CHEBI:82748"/>
        <dbReference type="EC" id="2.1.1.178"/>
    </reaction>
</comment>
<dbReference type="InterPro" id="IPR049560">
    <property type="entry name" value="MeTrfase_RsmB-F_NOP2_cat"/>
</dbReference>
<keyword evidence="4 8" id="KW-0489">Methyltransferase</keyword>
<dbReference type="CDD" id="cd02440">
    <property type="entry name" value="AdoMet_MTases"/>
    <property type="match status" value="1"/>
</dbReference>
<evidence type="ECO:0000256" key="8">
    <source>
        <dbReference type="HAMAP-Rule" id="MF_01579"/>
    </source>
</evidence>
<dbReference type="Gene3D" id="3.10.450.720">
    <property type="match status" value="1"/>
</dbReference>
<keyword evidence="12" id="KW-1185">Reference proteome</keyword>
<dbReference type="PROSITE" id="PS01153">
    <property type="entry name" value="NOL1_NOP2_SUN"/>
    <property type="match status" value="1"/>
</dbReference>
<dbReference type="SUPFAM" id="SSF53335">
    <property type="entry name" value="S-adenosyl-L-methionine-dependent methyltransferases"/>
    <property type="match status" value="1"/>
</dbReference>
<feature type="active site" description="Nucleophile" evidence="8 9">
    <location>
        <position position="246"/>
    </location>
</feature>
<dbReference type="InterPro" id="IPR023267">
    <property type="entry name" value="RCMT"/>
</dbReference>
<dbReference type="InterPro" id="IPR023545">
    <property type="entry name" value="rRNA_ssu_MeTfrase_F"/>
</dbReference>
<keyword evidence="2 8" id="KW-0963">Cytoplasm</keyword>
<evidence type="ECO:0000256" key="9">
    <source>
        <dbReference type="PROSITE-ProRule" id="PRU01023"/>
    </source>
</evidence>
<dbReference type="GO" id="GO:0008168">
    <property type="term" value="F:methyltransferase activity"/>
    <property type="evidence" value="ECO:0007669"/>
    <property type="project" value="UniProtKB-KW"/>
</dbReference>
<dbReference type="Pfam" id="PF01189">
    <property type="entry name" value="Methyltr_RsmB-F"/>
    <property type="match status" value="1"/>
</dbReference>
<comment type="function">
    <text evidence="8">Specifically methylates the cytosine at position 1407 (m5C1407) of 16S rRNA.</text>
</comment>
<dbReference type="HAMAP" id="MF_01579">
    <property type="entry name" value="16SrRNA_methyltr_F"/>
    <property type="match status" value="1"/>
</dbReference>
<feature type="binding site" evidence="8 9">
    <location>
        <position position="193"/>
    </location>
    <ligand>
        <name>S-adenosyl-L-methionine</name>
        <dbReference type="ChEBI" id="CHEBI:59789"/>
    </ligand>
</feature>
<organism evidence="11 12">
    <name type="scientific">Vibrio zhugei</name>
    <dbReference type="NCBI Taxonomy" id="2479546"/>
    <lineage>
        <taxon>Bacteria</taxon>
        <taxon>Pseudomonadati</taxon>
        <taxon>Pseudomonadota</taxon>
        <taxon>Gammaproteobacteria</taxon>
        <taxon>Vibrionales</taxon>
        <taxon>Vibrionaceae</taxon>
        <taxon>Vibrio</taxon>
    </lineage>
</organism>
<feature type="binding site" evidence="8 9">
    <location>
        <position position="175"/>
    </location>
    <ligand>
        <name>S-adenosyl-L-methionine</name>
        <dbReference type="ChEBI" id="CHEBI:59789"/>
    </ligand>
</feature>
<sequence>MHSNITFPERFLSSMADILPSHLSMEDFTAACQRPLRKSIRVNTLKLSIQQFQQIAHNHGWQLTPIPWCQEGFWIDADESSVSLGNTAEHMAGLFYIQEASSMMPVSALFHHNTAPLEAILDTAAAPGSKTTQIAALMENQGILVANEYSASRVKVLHANIERCGIRNTALTNYDGCVFGAWLPEYFDAVLLDAPCSGEGTIRKDADALKNWSHEAITSIATTQKALIESAFHALKPGGILVYSTCTLSREENQDVCAHLKHTFGDTVTFDSLHDLFPEAKTSLTEEGFLHIWPQMYDCEGFFVARIRKNASVTPPDVTKRLGKFPFRKVSRNMANTISEALYNDLGVTLPTDARLWERDKDIWLFPTALEPLLSEMRFSRMGIKIAETHKKGFRWQHQVATTLVQNDNTHRVDIGINEAREWFMGRDIRPETVSGSGEVIVCFDNAVIGLGKWVGNRIKNALPRELVRDKTFF</sequence>